<feature type="compositionally biased region" description="Low complexity" evidence="1">
    <location>
        <begin position="179"/>
        <end position="205"/>
    </location>
</feature>
<organism evidence="2">
    <name type="scientific">Cacopsylla melanoneura</name>
    <dbReference type="NCBI Taxonomy" id="428564"/>
    <lineage>
        <taxon>Eukaryota</taxon>
        <taxon>Metazoa</taxon>
        <taxon>Ecdysozoa</taxon>
        <taxon>Arthropoda</taxon>
        <taxon>Hexapoda</taxon>
        <taxon>Insecta</taxon>
        <taxon>Pterygota</taxon>
        <taxon>Neoptera</taxon>
        <taxon>Paraneoptera</taxon>
        <taxon>Hemiptera</taxon>
        <taxon>Sternorrhyncha</taxon>
        <taxon>Psylloidea</taxon>
        <taxon>Psyllidae</taxon>
        <taxon>Psyllinae</taxon>
        <taxon>Cacopsylla</taxon>
    </lineage>
</organism>
<dbReference type="InterPro" id="IPR012337">
    <property type="entry name" value="RNaseH-like_sf"/>
</dbReference>
<dbReference type="InterPro" id="IPR036397">
    <property type="entry name" value="RNaseH_sf"/>
</dbReference>
<sequence length="219" mass="25877">MPFDSLEMRKFCEEFNIVQKTSSPRYPRGNGTAEKAVGTAKAMLKKNDIKQLDMCLMNYRNTPIAGLDLSPFELLLFRKVKNKLPIIDDLLKPKFYNVEDVQKKLREIQLRNKFYYDRNTVDVPECEKGEKIYFKMDKTSSWSEGNVVENFCKVPRSYIIQDKNNNRYRRNREHIFIAKSHNNESSNSVVSDNDSSKNNNQNQYSFRDRMKVNRPSRYS</sequence>
<name>A0A8D8SI17_9HEMI</name>
<dbReference type="InterPro" id="IPR050951">
    <property type="entry name" value="Retrovirus_Pol_polyprotein"/>
</dbReference>
<dbReference type="Gene3D" id="3.30.420.10">
    <property type="entry name" value="Ribonuclease H-like superfamily/Ribonuclease H"/>
    <property type="match status" value="1"/>
</dbReference>
<evidence type="ECO:0000256" key="1">
    <source>
        <dbReference type="SAM" id="MobiDB-lite"/>
    </source>
</evidence>
<dbReference type="SUPFAM" id="SSF53098">
    <property type="entry name" value="Ribonuclease H-like"/>
    <property type="match status" value="1"/>
</dbReference>
<dbReference type="EMBL" id="HBUF01222922">
    <property type="protein sequence ID" value="CAG6670224.1"/>
    <property type="molecule type" value="Transcribed_RNA"/>
</dbReference>
<proteinExistence type="predicted"/>
<dbReference type="GO" id="GO:0003676">
    <property type="term" value="F:nucleic acid binding"/>
    <property type="evidence" value="ECO:0007669"/>
    <property type="project" value="InterPro"/>
</dbReference>
<protein>
    <submittedName>
        <fullName evidence="2">Uncharacterized protein K02A2.6</fullName>
    </submittedName>
</protein>
<accession>A0A8D8SI17</accession>
<dbReference type="PANTHER" id="PTHR37984">
    <property type="entry name" value="PROTEIN CBG26694"/>
    <property type="match status" value="1"/>
</dbReference>
<dbReference type="AlphaFoldDB" id="A0A8D8SI17"/>
<feature type="region of interest" description="Disordered" evidence="1">
    <location>
        <begin position="178"/>
        <end position="219"/>
    </location>
</feature>
<reference evidence="2" key="1">
    <citation type="submission" date="2021-05" db="EMBL/GenBank/DDBJ databases">
        <authorList>
            <person name="Alioto T."/>
            <person name="Alioto T."/>
            <person name="Gomez Garrido J."/>
        </authorList>
    </citation>
    <scope>NUCLEOTIDE SEQUENCE</scope>
</reference>
<evidence type="ECO:0000313" key="2">
    <source>
        <dbReference type="EMBL" id="CAG6670224.1"/>
    </source>
</evidence>
<dbReference type="PANTHER" id="PTHR37984:SF5">
    <property type="entry name" value="PROTEIN NYNRIN-LIKE"/>
    <property type="match status" value="1"/>
</dbReference>